<dbReference type="RefSeq" id="YP_010087013.1">
    <property type="nucleotide sequence ID" value="NC_055502.1"/>
</dbReference>
<dbReference type="KEGG" id="vg:65102260"/>
<name>A0A346TPV0_9ABAC</name>
<evidence type="ECO:0000313" key="2">
    <source>
        <dbReference type="Proteomes" id="UP000503448"/>
    </source>
</evidence>
<evidence type="ECO:0000313" key="1">
    <source>
        <dbReference type="EMBL" id="AXU41610.1"/>
    </source>
</evidence>
<protein>
    <submittedName>
        <fullName evidence="1">GP16</fullName>
    </submittedName>
</protein>
<keyword evidence="2" id="KW-1185">Reference proteome</keyword>
<organism evidence="1 2">
    <name type="scientific">Spodoptera eridania nucleopolyhedrovirus</name>
    <dbReference type="NCBI Taxonomy" id="2315721"/>
    <lineage>
        <taxon>Viruses</taxon>
        <taxon>Viruses incertae sedis</taxon>
        <taxon>Naldaviricetes</taxon>
        <taxon>Lefavirales</taxon>
        <taxon>Baculoviridae</taxon>
        <taxon>Alphabaculovirus</taxon>
        <taxon>Alphabaculovirus speridaniae</taxon>
    </lineage>
</organism>
<dbReference type="GeneID" id="65102260"/>
<proteinExistence type="predicted"/>
<reference evidence="1 2" key="1">
    <citation type="submission" date="2018-05" db="EMBL/GenBank/DDBJ databases">
        <title>The complete genome sequence of an alphabaculovirus isolated from the southern armyworm, Spodoptera eridania.</title>
        <authorList>
            <person name="Harrison R.L."/>
            <person name="Rowley D.L."/>
        </authorList>
    </citation>
    <scope>NUCLEOTIDE SEQUENCE [LARGE SCALE GENOMIC DNA]</scope>
    <source>
        <strain evidence="1">251</strain>
    </source>
</reference>
<sequence>MNYYAVTLIALTTYVWYANSMTNEIAIVKKLLLLIYETLQTNFENITNVMTEYHDSVMLNLSKLHNMTKHSVDLILVNSKKIDVINNKIDTLLESS</sequence>
<accession>A0A346TPV0</accession>
<dbReference type="EMBL" id="MH320559">
    <property type="protein sequence ID" value="AXU41610.1"/>
    <property type="molecule type" value="Genomic_DNA"/>
</dbReference>
<dbReference type="Proteomes" id="UP000503448">
    <property type="component" value="Segment"/>
</dbReference>